<dbReference type="SUPFAM" id="SSF54197">
    <property type="entry name" value="HIT-like"/>
    <property type="match status" value="2"/>
</dbReference>
<reference evidence="5 6" key="1">
    <citation type="submission" date="2017-11" db="EMBL/GenBank/DDBJ databases">
        <title>Genome-resolved metagenomics identifies genetic mobility, metabolic interactions, and unexpected diversity in perchlorate-reducing communities.</title>
        <authorList>
            <person name="Barnum T.P."/>
            <person name="Figueroa I.A."/>
            <person name="Carlstrom C.I."/>
            <person name="Lucas L.N."/>
            <person name="Engelbrektson A.L."/>
            <person name="Coates J.D."/>
        </authorList>
    </citation>
    <scope>NUCLEOTIDE SEQUENCE [LARGE SCALE GENOMIC DNA]</scope>
    <source>
        <strain evidence="5">BM706</strain>
    </source>
</reference>
<dbReference type="EMBL" id="PKTG01000144">
    <property type="protein sequence ID" value="PLX15242.1"/>
    <property type="molecule type" value="Genomic_DNA"/>
</dbReference>
<dbReference type="Pfam" id="PF16268">
    <property type="entry name" value="DUF4921"/>
    <property type="match status" value="1"/>
</dbReference>
<proteinExistence type="predicted"/>
<comment type="caution">
    <text evidence="3">Lacks conserved residue(s) required for the propagation of feature annotation.</text>
</comment>
<organism evidence="5 6">
    <name type="scientific">Muiribacterium halophilum</name>
    <dbReference type="NCBI Taxonomy" id="2053465"/>
    <lineage>
        <taxon>Bacteria</taxon>
        <taxon>Candidatus Muiribacteriota</taxon>
        <taxon>Candidatus Muiribacteriia</taxon>
        <taxon>Candidatus Muiribacteriales</taxon>
        <taxon>Candidatus Muiribacteriaceae</taxon>
        <taxon>Candidatus Muiribacterium</taxon>
    </lineage>
</organism>
<dbReference type="GO" id="GO:0008270">
    <property type="term" value="F:zinc ion binding"/>
    <property type="evidence" value="ECO:0007669"/>
    <property type="project" value="InterPro"/>
</dbReference>
<evidence type="ECO:0000313" key="5">
    <source>
        <dbReference type="EMBL" id="PLX15242.1"/>
    </source>
</evidence>
<dbReference type="PROSITE" id="PS51084">
    <property type="entry name" value="HIT_2"/>
    <property type="match status" value="1"/>
</dbReference>
<feature type="active site" description="Tele-UMP-histidine intermediate" evidence="2">
    <location>
        <position position="167"/>
    </location>
</feature>
<dbReference type="PIRSF" id="PIRSF000808">
    <property type="entry name" value="GalT"/>
    <property type="match status" value="1"/>
</dbReference>
<dbReference type="GO" id="GO:0006012">
    <property type="term" value="P:galactose metabolic process"/>
    <property type="evidence" value="ECO:0007669"/>
    <property type="project" value="UniProtKB-UniRule"/>
</dbReference>
<name>A0A2N5Z976_MUIH1</name>
<comment type="caution">
    <text evidence="5">The sequence shown here is derived from an EMBL/GenBank/DDBJ whole genome shotgun (WGS) entry which is preliminary data.</text>
</comment>
<dbReference type="InterPro" id="IPR011146">
    <property type="entry name" value="HIT-like"/>
</dbReference>
<protein>
    <recommendedName>
        <fullName evidence="1">Galactose-1-phosphate uridylyltransferase</fullName>
        <ecNumber evidence="1">2.7.7.12</ecNumber>
    </recommendedName>
</protein>
<dbReference type="InterPro" id="IPR001937">
    <property type="entry name" value="GalP_UDPtransf1"/>
</dbReference>
<evidence type="ECO:0000313" key="6">
    <source>
        <dbReference type="Proteomes" id="UP000234857"/>
    </source>
</evidence>
<dbReference type="InterPro" id="IPR053177">
    <property type="entry name" value="ADP-glucose_phosphorylase"/>
</dbReference>
<dbReference type="Proteomes" id="UP000234857">
    <property type="component" value="Unassembled WGS sequence"/>
</dbReference>
<accession>A0A2N5Z976</accession>
<evidence type="ECO:0000259" key="4">
    <source>
        <dbReference type="PROSITE" id="PS51084"/>
    </source>
</evidence>
<dbReference type="PANTHER" id="PTHR42763:SF1">
    <property type="entry name" value="UDP-GLUCOSE--HEXOSE-1-PHOSPHATE URIDYLYLTRANSFERASE"/>
    <property type="match status" value="1"/>
</dbReference>
<dbReference type="EC" id="2.7.7.12" evidence="1"/>
<dbReference type="PANTHER" id="PTHR42763">
    <property type="entry name" value="ADP-GLUCOSE PHOSPHORYLASE"/>
    <property type="match status" value="1"/>
</dbReference>
<gene>
    <name evidence="5" type="primary">galT</name>
    <name evidence="5" type="ORF">C0601_13540</name>
</gene>
<dbReference type="InterPro" id="IPR036265">
    <property type="entry name" value="HIT-like_sf"/>
</dbReference>
<evidence type="ECO:0000256" key="3">
    <source>
        <dbReference type="PROSITE-ProRule" id="PRU00464"/>
    </source>
</evidence>
<dbReference type="NCBIfam" id="TIGR00209">
    <property type="entry name" value="galT_1"/>
    <property type="match status" value="1"/>
</dbReference>
<dbReference type="InterPro" id="IPR032576">
    <property type="entry name" value="DUF4921"/>
</dbReference>
<dbReference type="GO" id="GO:0008108">
    <property type="term" value="F:UDP-glucose:hexose-1-phosphate uridylyltransferase activity"/>
    <property type="evidence" value="ECO:0007669"/>
    <property type="project" value="UniProtKB-UniRule"/>
</dbReference>
<feature type="domain" description="HIT" evidence="4">
    <location>
        <begin position="198"/>
        <end position="309"/>
    </location>
</feature>
<evidence type="ECO:0000256" key="2">
    <source>
        <dbReference type="PIRSR" id="PIRSR000808-1"/>
    </source>
</evidence>
<keyword evidence="5" id="KW-0548">Nucleotidyltransferase</keyword>
<evidence type="ECO:0000256" key="1">
    <source>
        <dbReference type="NCBIfam" id="TIGR00209"/>
    </source>
</evidence>
<dbReference type="AlphaFoldDB" id="A0A2N5Z976"/>
<dbReference type="Gene3D" id="3.30.428.10">
    <property type="entry name" value="HIT-like"/>
    <property type="match status" value="2"/>
</dbReference>
<keyword evidence="5" id="KW-0808">Transferase</keyword>
<sequence length="335" mass="38480">MPEYRKDPITKRWVIFSTERSERPKDFGKVEQVIDSQECPFCEGHEDMTPPEVYALRDEGSQKDGPGWKVRVVPDKFSILDEDGDLKKAGKGIYDTMSATGLHELVIETPNHMGSLINLEYHEIETFLKVIKDRINIKKDDYIIQYVLVVKNYGSEAGAKFKHSHSHSHIVGLPVIPKRVREEILGAKEYYEFRERCVFCDIIAQELSENERVIINNEHFVSVCSYAARFPYETAIFPKKHMSAFENTPDEYLSDLAHILKDTISALCGVLDNPAYNIVIHTAPVNQIMPVLYHWHIEIMPRINKVAGFEWGSGFYINPVLPEDAALHMKENLRS</sequence>